<dbReference type="Proteomes" id="UP000886890">
    <property type="component" value="Unassembled WGS sequence"/>
</dbReference>
<dbReference type="InterPro" id="IPR044005">
    <property type="entry name" value="DZR_2"/>
</dbReference>
<proteinExistence type="inferred from homology"/>
<reference evidence="4" key="2">
    <citation type="submission" date="2021-04" db="EMBL/GenBank/DDBJ databases">
        <authorList>
            <person name="Gilroy R."/>
        </authorList>
    </citation>
    <scope>NUCLEOTIDE SEQUENCE</scope>
    <source>
        <strain evidence="4">CHK183-1962</strain>
    </source>
</reference>
<protein>
    <submittedName>
        <fullName evidence="4">ComF family protein</fullName>
    </submittedName>
</protein>
<dbReference type="Gene3D" id="3.40.50.2020">
    <property type="match status" value="1"/>
</dbReference>
<dbReference type="EMBL" id="DXEK01000054">
    <property type="protein sequence ID" value="HIX76624.1"/>
    <property type="molecule type" value="Genomic_DNA"/>
</dbReference>
<dbReference type="InterPro" id="IPR000836">
    <property type="entry name" value="PRTase_dom"/>
</dbReference>
<dbReference type="CDD" id="cd06223">
    <property type="entry name" value="PRTases_typeI"/>
    <property type="match status" value="1"/>
</dbReference>
<dbReference type="PANTHER" id="PTHR47505:SF1">
    <property type="entry name" value="DNA UTILIZATION PROTEIN YHGH"/>
    <property type="match status" value="1"/>
</dbReference>
<sequence>MSLKTENTIQSKRSRTDGAAAGVFGRCGTGKVIADSVLDWIYPRRCPVCDGILGKKEPYICRNCARKLKPVEEPRCRKCSKSIHSWTEEYCTECGKGRHFYDWGFAVYPYHGPIQGSLMRFKYSGRQEYAGFYARAIAVYGDRMIRRTKAEVLVPVPIHRKKLRTRGYNQAEVLARCLAKETGLPVDSSLVLRKKNTLPQKELDPEERRKNLREAFCLRHPEKKIPYRRILLVDDIYTTGSTVDALAALFRQAGVEAIFFVTVAIGNN</sequence>
<dbReference type="AlphaFoldDB" id="A0A9D1XCB0"/>
<evidence type="ECO:0000259" key="2">
    <source>
        <dbReference type="Pfam" id="PF00156"/>
    </source>
</evidence>
<evidence type="ECO:0000256" key="1">
    <source>
        <dbReference type="ARBA" id="ARBA00008007"/>
    </source>
</evidence>
<dbReference type="InterPro" id="IPR051910">
    <property type="entry name" value="ComF/GntX_DNA_util-trans"/>
</dbReference>
<comment type="similarity">
    <text evidence="1">Belongs to the ComF/GntX family.</text>
</comment>
<accession>A0A9D1XCB0</accession>
<feature type="domain" description="Phosphoribosyltransferase" evidence="2">
    <location>
        <begin position="194"/>
        <end position="264"/>
    </location>
</feature>
<dbReference type="SUPFAM" id="SSF53271">
    <property type="entry name" value="PRTase-like"/>
    <property type="match status" value="1"/>
</dbReference>
<dbReference type="Pfam" id="PF18912">
    <property type="entry name" value="DZR_2"/>
    <property type="match status" value="1"/>
</dbReference>
<dbReference type="PANTHER" id="PTHR47505">
    <property type="entry name" value="DNA UTILIZATION PROTEIN YHGH"/>
    <property type="match status" value="1"/>
</dbReference>
<name>A0A9D1XCB0_9FIRM</name>
<dbReference type="Pfam" id="PF00156">
    <property type="entry name" value="Pribosyltran"/>
    <property type="match status" value="1"/>
</dbReference>
<gene>
    <name evidence="4" type="ORF">H9734_03380</name>
</gene>
<evidence type="ECO:0000259" key="3">
    <source>
        <dbReference type="Pfam" id="PF18912"/>
    </source>
</evidence>
<comment type="caution">
    <text evidence="4">The sequence shown here is derived from an EMBL/GenBank/DDBJ whole genome shotgun (WGS) entry which is preliminary data.</text>
</comment>
<organism evidence="4 5">
    <name type="scientific">Candidatus Fusicatenibacter merdavium</name>
    <dbReference type="NCBI Taxonomy" id="2838600"/>
    <lineage>
        <taxon>Bacteria</taxon>
        <taxon>Bacillati</taxon>
        <taxon>Bacillota</taxon>
        <taxon>Clostridia</taxon>
        <taxon>Lachnospirales</taxon>
        <taxon>Lachnospiraceae</taxon>
        <taxon>Fusicatenibacter</taxon>
    </lineage>
</organism>
<dbReference type="InterPro" id="IPR029057">
    <property type="entry name" value="PRTase-like"/>
</dbReference>
<evidence type="ECO:0000313" key="5">
    <source>
        <dbReference type="Proteomes" id="UP000886890"/>
    </source>
</evidence>
<evidence type="ECO:0000313" key="4">
    <source>
        <dbReference type="EMBL" id="HIX76624.1"/>
    </source>
</evidence>
<reference evidence="4" key="1">
    <citation type="journal article" date="2021" name="PeerJ">
        <title>Extensive microbial diversity within the chicken gut microbiome revealed by metagenomics and culture.</title>
        <authorList>
            <person name="Gilroy R."/>
            <person name="Ravi A."/>
            <person name="Getino M."/>
            <person name="Pursley I."/>
            <person name="Horton D.L."/>
            <person name="Alikhan N.F."/>
            <person name="Baker D."/>
            <person name="Gharbi K."/>
            <person name="Hall N."/>
            <person name="Watson M."/>
            <person name="Adriaenssens E.M."/>
            <person name="Foster-Nyarko E."/>
            <person name="Jarju S."/>
            <person name="Secka A."/>
            <person name="Antonio M."/>
            <person name="Oren A."/>
            <person name="Chaudhuri R.R."/>
            <person name="La Ragione R."/>
            <person name="Hildebrand F."/>
            <person name="Pallen M.J."/>
        </authorList>
    </citation>
    <scope>NUCLEOTIDE SEQUENCE</scope>
    <source>
        <strain evidence="4">CHK183-1962</strain>
    </source>
</reference>
<feature type="domain" description="Double zinc ribbon" evidence="3">
    <location>
        <begin position="37"/>
        <end position="94"/>
    </location>
</feature>